<evidence type="ECO:0000313" key="4">
    <source>
        <dbReference type="Proteomes" id="UP001140094"/>
    </source>
</evidence>
<keyword evidence="2" id="KW-0472">Membrane</keyword>
<evidence type="ECO:0000256" key="2">
    <source>
        <dbReference type="SAM" id="Phobius"/>
    </source>
</evidence>
<feature type="transmembrane region" description="Helical" evidence="2">
    <location>
        <begin position="211"/>
        <end position="235"/>
    </location>
</feature>
<protein>
    <recommendedName>
        <fullName evidence="5">Mid2 domain-containing protein</fullName>
    </recommendedName>
</protein>
<feature type="region of interest" description="Disordered" evidence="1">
    <location>
        <begin position="285"/>
        <end position="324"/>
    </location>
</feature>
<keyword evidence="2" id="KW-1133">Transmembrane helix</keyword>
<accession>A0A9W8I5F5</accession>
<feature type="compositionally biased region" description="Polar residues" evidence="1">
    <location>
        <begin position="444"/>
        <end position="457"/>
    </location>
</feature>
<dbReference type="OrthoDB" id="5592858at2759"/>
<evidence type="ECO:0000256" key="1">
    <source>
        <dbReference type="SAM" id="MobiDB-lite"/>
    </source>
</evidence>
<gene>
    <name evidence="3" type="ORF">H4R20_000869</name>
</gene>
<evidence type="ECO:0008006" key="5">
    <source>
        <dbReference type="Google" id="ProtNLM"/>
    </source>
</evidence>
<reference evidence="3" key="1">
    <citation type="submission" date="2022-07" db="EMBL/GenBank/DDBJ databases">
        <title>Phylogenomic reconstructions and comparative analyses of Kickxellomycotina fungi.</title>
        <authorList>
            <person name="Reynolds N.K."/>
            <person name="Stajich J.E."/>
            <person name="Barry K."/>
            <person name="Grigoriev I.V."/>
            <person name="Crous P."/>
            <person name="Smith M.E."/>
        </authorList>
    </citation>
    <scope>NUCLEOTIDE SEQUENCE</scope>
    <source>
        <strain evidence="3">NRRL 1565</strain>
    </source>
</reference>
<sequence length="463" mass="49395">MSALGQVDNCSSQRYCTKEDESLSYNGQYVLQWNNEYPPLNSQSLVTVSVYSGYDLTNPIYTKPGVSNTNGMISLSPTAEWFSRYTGSNDSTGENQKIYFAVYLQGNDPPPVSSMLALQLTATPQEYDEIQQILHPSSSAPSSASSTMSAMSSMSNSESPSESDSLASDSESSLSRTTETLTQTASAELSTISDTDDPVDTNGRSGLSGGAIAGIVVGSFFGLLLLLLLVLVPLYRRRQRQRRMLEKSAAMAEANSTSSLGAGGPGGGSDAAVAAGVAGAAAVAAEKARPDSASPSDTPLLLGGRPNNSFNSREGSMVDSQLSPRTAVYQPLNLESPRVMMNMPSSTRALNNSAVKSPDPILSTDDARQIGDIFRDALRKPPPVSEDGTSESPGKRESMLMDDELEEEDDPGWRERVASERMQRELQQEASVIRSVAMRAHGSDYSSSRPATSQSDNSARDNN</sequence>
<dbReference type="Proteomes" id="UP001140094">
    <property type="component" value="Unassembled WGS sequence"/>
</dbReference>
<comment type="caution">
    <text evidence="3">The sequence shown here is derived from an EMBL/GenBank/DDBJ whole genome shotgun (WGS) entry which is preliminary data.</text>
</comment>
<feature type="compositionally biased region" description="Polar residues" evidence="1">
    <location>
        <begin position="306"/>
        <end position="324"/>
    </location>
</feature>
<dbReference type="AlphaFoldDB" id="A0A9W8I5F5"/>
<name>A0A9W8I5F5_9FUNG</name>
<feature type="compositionally biased region" description="Basic and acidic residues" evidence="1">
    <location>
        <begin position="411"/>
        <end position="427"/>
    </location>
</feature>
<proteinExistence type="predicted"/>
<organism evidence="3 4">
    <name type="scientific">Coemansia guatemalensis</name>
    <dbReference type="NCBI Taxonomy" id="2761395"/>
    <lineage>
        <taxon>Eukaryota</taxon>
        <taxon>Fungi</taxon>
        <taxon>Fungi incertae sedis</taxon>
        <taxon>Zoopagomycota</taxon>
        <taxon>Kickxellomycotina</taxon>
        <taxon>Kickxellomycetes</taxon>
        <taxon>Kickxellales</taxon>
        <taxon>Kickxellaceae</taxon>
        <taxon>Coemansia</taxon>
    </lineage>
</organism>
<keyword evidence="4" id="KW-1185">Reference proteome</keyword>
<feature type="region of interest" description="Disordered" evidence="1">
    <location>
        <begin position="136"/>
        <end position="201"/>
    </location>
</feature>
<dbReference type="EMBL" id="JANBUO010000047">
    <property type="protein sequence ID" value="KAJ2808481.1"/>
    <property type="molecule type" value="Genomic_DNA"/>
</dbReference>
<feature type="compositionally biased region" description="Low complexity" evidence="1">
    <location>
        <begin position="136"/>
        <end position="188"/>
    </location>
</feature>
<evidence type="ECO:0000313" key="3">
    <source>
        <dbReference type="EMBL" id="KAJ2808481.1"/>
    </source>
</evidence>
<feature type="compositionally biased region" description="Acidic residues" evidence="1">
    <location>
        <begin position="400"/>
        <end position="410"/>
    </location>
</feature>
<keyword evidence="2" id="KW-0812">Transmembrane</keyword>
<feature type="region of interest" description="Disordered" evidence="1">
    <location>
        <begin position="376"/>
        <end position="463"/>
    </location>
</feature>